<proteinExistence type="predicted"/>
<name>A0A9P3BP23_ASPVI</name>
<dbReference type="Pfam" id="PF12796">
    <property type="entry name" value="Ank_2"/>
    <property type="match status" value="1"/>
</dbReference>
<dbReference type="InterPro" id="IPR057506">
    <property type="entry name" value="C2_GPCPD1"/>
</dbReference>
<reference evidence="8 9" key="1">
    <citation type="submission" date="2021-02" db="EMBL/GenBank/DDBJ databases">
        <title>Pan-genome distribution and transcriptional activeness of fungal secondary metabolism genes in Aspergillus section Fumigati.</title>
        <authorList>
            <person name="Takahashi H."/>
            <person name="Umemura M."/>
            <person name="Ninomiya A."/>
            <person name="Kusuya Y."/>
            <person name="Urayama S."/>
            <person name="Shimizu M."/>
            <person name="Watanabe A."/>
            <person name="Kamei K."/>
            <person name="Yaguchi T."/>
            <person name="Hagiwara D."/>
        </authorList>
    </citation>
    <scope>NUCLEOTIDE SEQUENCE [LARGE SCALE GENOMIC DNA]</scope>
    <source>
        <strain evidence="8 9">IFM 47045</strain>
    </source>
</reference>
<dbReference type="EMBL" id="BOPL01000001">
    <property type="protein sequence ID" value="GIJ97977.1"/>
    <property type="molecule type" value="Genomic_DNA"/>
</dbReference>
<keyword evidence="1" id="KW-0677">Repeat</keyword>
<keyword evidence="2" id="KW-0378">Hydrolase</keyword>
<evidence type="ECO:0000256" key="2">
    <source>
        <dbReference type="ARBA" id="ARBA00022801"/>
    </source>
</evidence>
<feature type="repeat" description="ANK" evidence="4">
    <location>
        <begin position="377"/>
        <end position="398"/>
    </location>
</feature>
<dbReference type="GO" id="GO:0046475">
    <property type="term" value="P:glycerophospholipid catabolic process"/>
    <property type="evidence" value="ECO:0007669"/>
    <property type="project" value="TreeGrafter"/>
</dbReference>
<dbReference type="Gene3D" id="3.20.20.190">
    <property type="entry name" value="Phosphatidylinositol (PI) phosphodiesterase"/>
    <property type="match status" value="1"/>
</dbReference>
<dbReference type="OrthoDB" id="197419at2759"/>
<protein>
    <submittedName>
        <fullName evidence="8">Uncharacterized protein</fullName>
    </submittedName>
</protein>
<dbReference type="SUPFAM" id="SSF51695">
    <property type="entry name" value="PLC-like phosphodiesterases"/>
    <property type="match status" value="1"/>
</dbReference>
<dbReference type="PANTHER" id="PTHR22958">
    <property type="entry name" value="GLYCEROPHOSPHORYL DIESTER PHOSPHODIESTERASE"/>
    <property type="match status" value="1"/>
</dbReference>
<dbReference type="RefSeq" id="XP_043121164.1">
    <property type="nucleotide sequence ID" value="XM_043265229.1"/>
</dbReference>
<dbReference type="Pfam" id="PF25329">
    <property type="entry name" value="C2_GDE1"/>
    <property type="match status" value="1"/>
</dbReference>
<keyword evidence="3 4" id="KW-0040">ANK repeat</keyword>
<evidence type="ECO:0000256" key="4">
    <source>
        <dbReference type="PROSITE-ProRule" id="PRU00023"/>
    </source>
</evidence>
<sequence length="1071" mass="119317">MRFGQDFHRYQVPEWASSYIPYVSLKSMFNTAVRKAMHQGSQPDFTETLVSLERGIDTMSDFHDDKYQSLLNREDGIRKKFGLTLERGELLMGEPLGCCQLEELLSATVELGEDFQKLQWYFRVNTEAINRVYSKLDRCGGLSGQLHQHRSRWLERKADRDARRARDAAILRNLRAEIFRSLAFTDARLTEDAAKPTQQCVIPDLLRCIMEDQSSELSALLQTLSLDFGAQSPRCRELVYDMAELSLTYGSKASATFLLSEAFQKFGVEIDNGILIHMIRLLGRSGTLRRYNEVEIPSPCGHKKRRNEAVTSCFLHTVQQVGEQQKDALLAKDVIGRNCLHYGALYGLQIICQSILQPGLLRDINYARRLIVSVDSQGYTPLHYAVINNHTAITDMFLTALELERKTSSEKTTNDLVTLLDELLFVAIRYQFRDIIYLLGKRHSGRDTQSPEAETVLYVAVRTGNDRVVDFLLRTGWAKYIDAPETARGWTPLFIACAQGHQAVTKLLLQAGARQDIVDHIGWTAKEHAALRGHLIVAEMLDSWRTLNLLGRLPSMHMKPVSGAQAHLSPHCSHVIINLGATQKGNLAKAIVLNPNSEGYISTSDSLALEVTVSGGNNTSRVVELPVLNDMVNEPFVFAVSDPDKTWLAFRLYCTGSLHPGGRDLLGSGIALLKSLSDCFGEDRESLIRQRTIPILEKNTLVLLGTITFTFLIATPMAPLNSSTARGTPTFTTSSLQLVGHRGLGQNTANRSHLQLGENTMESFCLAAKQGASYVEFDVQLTRDLVPVLYHDFSLSESGTDIPVHDLTVEQFMYVSKLQSPRTTAVSTLDAREPHRARNPHTRSWSLTEEDGPRTQEIHDRLKHTVDFRNKGFKPNTRGDCIQDTFATLEDVLTKLPESIGLNVEIKYPRIHEAADAGVAPLAIEINTFVDKVLETIFLHARSPQNIILSSFTPEICILLAFKQRVYPVMFITNAGKPPVMDLETRASSLQSAVRFAKRWSLSGIVFASETLISCPRLIRYVKGSGLACGSYGLQNNVPENVTAQAAAGIDILIADRVGLVSAALRDGAYL</sequence>
<dbReference type="SMART" id="SM00248">
    <property type="entry name" value="ANK"/>
    <property type="match status" value="4"/>
</dbReference>
<feature type="domain" description="SPX" evidence="6">
    <location>
        <begin position="1"/>
        <end position="150"/>
    </location>
</feature>
<dbReference type="AlphaFoldDB" id="A0A9P3BP23"/>
<comment type="caution">
    <text evidence="8">The sequence shown here is derived from an EMBL/GenBank/DDBJ whole genome shotgun (WGS) entry which is preliminary data.</text>
</comment>
<dbReference type="InterPro" id="IPR036770">
    <property type="entry name" value="Ankyrin_rpt-contain_sf"/>
</dbReference>
<evidence type="ECO:0000313" key="9">
    <source>
        <dbReference type="Proteomes" id="UP000710440"/>
    </source>
</evidence>
<accession>A0A9P3BP23</accession>
<dbReference type="Pfam" id="PF00023">
    <property type="entry name" value="Ank"/>
    <property type="match status" value="1"/>
</dbReference>
<evidence type="ECO:0000256" key="1">
    <source>
        <dbReference type="ARBA" id="ARBA00022737"/>
    </source>
</evidence>
<dbReference type="InterPro" id="IPR004331">
    <property type="entry name" value="SPX_dom"/>
</dbReference>
<dbReference type="PANTHER" id="PTHR22958:SF1">
    <property type="entry name" value="GLYCEROPHOSPHOCHOLINE PHOSPHODIESTERASE GPCPD1"/>
    <property type="match status" value="1"/>
</dbReference>
<dbReference type="InterPro" id="IPR017946">
    <property type="entry name" value="PLC-like_Pdiesterase_TIM-brl"/>
</dbReference>
<dbReference type="SUPFAM" id="SSF48403">
    <property type="entry name" value="Ankyrin repeat"/>
    <property type="match status" value="1"/>
</dbReference>
<evidence type="ECO:0000256" key="3">
    <source>
        <dbReference type="ARBA" id="ARBA00023043"/>
    </source>
</evidence>
<feature type="repeat" description="ANK" evidence="4">
    <location>
        <begin position="488"/>
        <end position="520"/>
    </location>
</feature>
<organism evidence="8 9">
    <name type="scientific">Aspergillus viridinutans</name>
    <dbReference type="NCBI Taxonomy" id="75553"/>
    <lineage>
        <taxon>Eukaryota</taxon>
        <taxon>Fungi</taxon>
        <taxon>Dikarya</taxon>
        <taxon>Ascomycota</taxon>
        <taxon>Pezizomycotina</taxon>
        <taxon>Eurotiomycetes</taxon>
        <taxon>Eurotiomycetidae</taxon>
        <taxon>Eurotiales</taxon>
        <taxon>Aspergillaceae</taxon>
        <taxon>Aspergillus</taxon>
        <taxon>Aspergillus subgen. Fumigati</taxon>
    </lineage>
</organism>
<dbReference type="GeneID" id="66928067"/>
<dbReference type="InterPro" id="IPR002110">
    <property type="entry name" value="Ankyrin_rpt"/>
</dbReference>
<dbReference type="InterPro" id="IPR030395">
    <property type="entry name" value="GP_PDE_dom"/>
</dbReference>
<feature type="region of interest" description="Disordered" evidence="5">
    <location>
        <begin position="825"/>
        <end position="853"/>
    </location>
</feature>
<dbReference type="GO" id="GO:0047389">
    <property type="term" value="F:glycerophosphocholine phosphodiesterase activity"/>
    <property type="evidence" value="ECO:0007669"/>
    <property type="project" value="TreeGrafter"/>
</dbReference>
<dbReference type="PROSITE" id="PS50007">
    <property type="entry name" value="PIPLC_X_DOMAIN"/>
    <property type="match status" value="1"/>
</dbReference>
<dbReference type="Gene3D" id="1.25.40.20">
    <property type="entry name" value="Ankyrin repeat-containing domain"/>
    <property type="match status" value="1"/>
</dbReference>
<feature type="domain" description="GP-PDE" evidence="7">
    <location>
        <begin position="736"/>
        <end position="1065"/>
    </location>
</feature>
<evidence type="ECO:0000259" key="6">
    <source>
        <dbReference type="PROSITE" id="PS51382"/>
    </source>
</evidence>
<dbReference type="Proteomes" id="UP000710440">
    <property type="component" value="Unassembled WGS sequence"/>
</dbReference>
<dbReference type="PROSITE" id="PS51382">
    <property type="entry name" value="SPX"/>
    <property type="match status" value="1"/>
</dbReference>
<dbReference type="PROSITE" id="PS50297">
    <property type="entry name" value="ANK_REP_REGION"/>
    <property type="match status" value="2"/>
</dbReference>
<evidence type="ECO:0000256" key="5">
    <source>
        <dbReference type="SAM" id="MobiDB-lite"/>
    </source>
</evidence>
<evidence type="ECO:0000313" key="8">
    <source>
        <dbReference type="EMBL" id="GIJ97977.1"/>
    </source>
</evidence>
<gene>
    <name evidence="8" type="ORF">Aspvir_000085</name>
</gene>
<dbReference type="InterPro" id="IPR051578">
    <property type="entry name" value="GDPD"/>
</dbReference>
<keyword evidence="9" id="KW-1185">Reference proteome</keyword>
<dbReference type="PROSITE" id="PS50088">
    <property type="entry name" value="ANK_REPEAT"/>
    <property type="match status" value="2"/>
</dbReference>
<dbReference type="PROSITE" id="PS51704">
    <property type="entry name" value="GP_PDE"/>
    <property type="match status" value="1"/>
</dbReference>
<dbReference type="Pfam" id="PF03009">
    <property type="entry name" value="GDPD"/>
    <property type="match status" value="1"/>
</dbReference>
<evidence type="ECO:0000259" key="7">
    <source>
        <dbReference type="PROSITE" id="PS51704"/>
    </source>
</evidence>